<dbReference type="SUPFAM" id="SSF50939">
    <property type="entry name" value="Sialidases"/>
    <property type="match status" value="1"/>
</dbReference>
<dbReference type="GO" id="GO:0004308">
    <property type="term" value="F:exo-alpha-sialidase activity"/>
    <property type="evidence" value="ECO:0007669"/>
    <property type="project" value="UniProtKB-EC"/>
</dbReference>
<comment type="caution">
    <text evidence="6">The sequence shown here is derived from an EMBL/GenBank/DDBJ whole genome shotgun (WGS) entry which is preliminary data.</text>
</comment>
<evidence type="ECO:0000313" key="7">
    <source>
        <dbReference type="Proteomes" id="UP001267290"/>
    </source>
</evidence>
<dbReference type="CDD" id="cd15482">
    <property type="entry name" value="Sialidase_non-viral"/>
    <property type="match status" value="1"/>
</dbReference>
<dbReference type="RefSeq" id="WP_310225438.1">
    <property type="nucleotide sequence ID" value="NZ_JAVDSB010000002.1"/>
</dbReference>
<protein>
    <recommendedName>
        <fullName evidence="3">exo-alpha-sialidase</fullName>
        <ecNumber evidence="3">3.2.1.18</ecNumber>
    </recommendedName>
</protein>
<dbReference type="PANTHER" id="PTHR10628">
    <property type="entry name" value="SIALIDASE"/>
    <property type="match status" value="1"/>
</dbReference>
<dbReference type="Gene3D" id="2.60.120.260">
    <property type="entry name" value="Galactose-binding domain-like"/>
    <property type="match status" value="2"/>
</dbReference>
<proteinExistence type="inferred from homology"/>
<feature type="signal peptide" evidence="4">
    <location>
        <begin position="1"/>
        <end position="33"/>
    </location>
</feature>
<name>A0ABU1NSS7_9BACL</name>
<keyword evidence="4" id="KW-0732">Signal</keyword>
<evidence type="ECO:0000313" key="6">
    <source>
        <dbReference type="EMBL" id="MDR6550542.1"/>
    </source>
</evidence>
<reference evidence="6 7" key="1">
    <citation type="submission" date="2023-07" db="EMBL/GenBank/DDBJ databases">
        <title>Sorghum-associated microbial communities from plants grown in Nebraska, USA.</title>
        <authorList>
            <person name="Schachtman D."/>
        </authorList>
    </citation>
    <scope>NUCLEOTIDE SEQUENCE [LARGE SCALE GENOMIC DNA]</scope>
    <source>
        <strain evidence="6 7">CC258</strain>
    </source>
</reference>
<gene>
    <name evidence="6" type="ORF">J2736_001729</name>
</gene>
<organism evidence="6 7">
    <name type="scientific">Paenibacillus qinlingensis</name>
    <dbReference type="NCBI Taxonomy" id="1837343"/>
    <lineage>
        <taxon>Bacteria</taxon>
        <taxon>Bacillati</taxon>
        <taxon>Bacillota</taxon>
        <taxon>Bacilli</taxon>
        <taxon>Bacillales</taxon>
        <taxon>Paenibacillaceae</taxon>
        <taxon>Paenibacillus</taxon>
    </lineage>
</organism>
<dbReference type="Proteomes" id="UP001267290">
    <property type="component" value="Unassembled WGS sequence"/>
</dbReference>
<dbReference type="EMBL" id="JAVDSB010000002">
    <property type="protein sequence ID" value="MDR6550542.1"/>
    <property type="molecule type" value="Genomic_DNA"/>
</dbReference>
<dbReference type="InterPro" id="IPR026856">
    <property type="entry name" value="Sialidase_fam"/>
</dbReference>
<evidence type="ECO:0000256" key="3">
    <source>
        <dbReference type="ARBA" id="ARBA00012733"/>
    </source>
</evidence>
<evidence type="ECO:0000256" key="2">
    <source>
        <dbReference type="ARBA" id="ARBA00009348"/>
    </source>
</evidence>
<dbReference type="InterPro" id="IPR008979">
    <property type="entry name" value="Galactose-bd-like_sf"/>
</dbReference>
<evidence type="ECO:0000256" key="1">
    <source>
        <dbReference type="ARBA" id="ARBA00000427"/>
    </source>
</evidence>
<keyword evidence="6" id="KW-0378">Hydrolase</keyword>
<dbReference type="InterPro" id="IPR011040">
    <property type="entry name" value="Sialidase"/>
</dbReference>
<sequence length="666" mass="70812">MVVKRIRKVSYHLLLSLFACCLTLHLFPGKSEAAAPLFTTSTIWSSGEDSIAEHFVYGLTVAGNGDVLAFAEGRITTGDTSPHHIMMKRSTDNGATWSSTSTIVTSSSGECYANPTPVIDRTNGKIFLFYAQNYSNNSSDVYYISSTDNGTSWSSPVSVTSKFSGDPEAREFHLPGPGHGIQLSGGRLLMQVWHRHPVNLSVNLREYGVSVLYSDDGGTTWNAGGYTPVSSAYPANESRLVELDNGKIMINARYAAGGTQQRIISTSSDNGLTWSSPTYDTGMIPFSAVDAGMVKLSTASGGYPGRILFSRPAHPTSRENMVVSLSYDDTNSWATSKTITTGSASYSDLTVMQDNSVLLLYGVGTTVVKAARFNLEWLTDSKDSFADGPSTLQRKYEAETMSVAATSGDVIGTYADTAASGGAVLKYLGTAVGDYVSLNAAVPYAVNGNITVRSRTADNRATVQLSIDGAAQGSVFDPYSSVIGYRTDNLGIKSFTTAGTKIFKFAATGKNASSTGYGMFPDAITLTPEQIYEVEGLPVIASSGDTRSLTSNEPSASSTAVSQYASNAVNDYLTFNVNVKYPGTYQVKVRTKNSSTTGTVQLNIDGTNLGSAFDTYAAAATYQEHTLGTLNFSTTGNKAFKLTVSGKNASSTGYTMMLDSIILIPQ</sequence>
<dbReference type="PANTHER" id="PTHR10628:SF30">
    <property type="entry name" value="EXO-ALPHA-SIALIDASE"/>
    <property type="match status" value="1"/>
</dbReference>
<dbReference type="PROSITE" id="PS51257">
    <property type="entry name" value="PROKAR_LIPOPROTEIN"/>
    <property type="match status" value="1"/>
</dbReference>
<comment type="catalytic activity">
    <reaction evidence="1">
        <text>Hydrolysis of alpha-(2-&gt;3)-, alpha-(2-&gt;6)-, alpha-(2-&gt;8)- glycosidic linkages of terminal sialic acid residues in oligosaccharides, glycoproteins, glycolipids, colominic acid and synthetic substrates.</text>
        <dbReference type="EC" id="3.2.1.18"/>
    </reaction>
</comment>
<keyword evidence="7" id="KW-1185">Reference proteome</keyword>
<keyword evidence="6" id="KW-0326">Glycosidase</keyword>
<evidence type="ECO:0000256" key="4">
    <source>
        <dbReference type="SAM" id="SignalP"/>
    </source>
</evidence>
<dbReference type="InterPro" id="IPR005084">
    <property type="entry name" value="CBM6"/>
</dbReference>
<accession>A0ABU1NSS7</accession>
<feature type="chain" id="PRO_5047218654" description="exo-alpha-sialidase" evidence="4">
    <location>
        <begin position="34"/>
        <end position="666"/>
    </location>
</feature>
<dbReference type="Pfam" id="PF13088">
    <property type="entry name" value="BNR_2"/>
    <property type="match status" value="1"/>
</dbReference>
<dbReference type="SUPFAM" id="SSF49785">
    <property type="entry name" value="Galactose-binding domain-like"/>
    <property type="match status" value="1"/>
</dbReference>
<dbReference type="PROSITE" id="PS51175">
    <property type="entry name" value="CBM6"/>
    <property type="match status" value="1"/>
</dbReference>
<dbReference type="EC" id="3.2.1.18" evidence="3"/>
<dbReference type="InterPro" id="IPR036278">
    <property type="entry name" value="Sialidase_sf"/>
</dbReference>
<comment type="similarity">
    <text evidence="2">Belongs to the glycosyl hydrolase 33 family.</text>
</comment>
<feature type="domain" description="CBM6" evidence="5">
    <location>
        <begin position="530"/>
        <end position="664"/>
    </location>
</feature>
<dbReference type="Gene3D" id="2.120.10.10">
    <property type="match status" value="1"/>
</dbReference>
<evidence type="ECO:0000259" key="5">
    <source>
        <dbReference type="PROSITE" id="PS51175"/>
    </source>
</evidence>